<gene>
    <name evidence="1" type="ORF">U9M48_030856</name>
</gene>
<organism evidence="1 2">
    <name type="scientific">Paspalum notatum var. saurae</name>
    <dbReference type="NCBI Taxonomy" id="547442"/>
    <lineage>
        <taxon>Eukaryota</taxon>
        <taxon>Viridiplantae</taxon>
        <taxon>Streptophyta</taxon>
        <taxon>Embryophyta</taxon>
        <taxon>Tracheophyta</taxon>
        <taxon>Spermatophyta</taxon>
        <taxon>Magnoliopsida</taxon>
        <taxon>Liliopsida</taxon>
        <taxon>Poales</taxon>
        <taxon>Poaceae</taxon>
        <taxon>PACMAD clade</taxon>
        <taxon>Panicoideae</taxon>
        <taxon>Andropogonodae</taxon>
        <taxon>Paspaleae</taxon>
        <taxon>Paspalinae</taxon>
        <taxon>Paspalum</taxon>
    </lineage>
</organism>
<dbReference type="AlphaFoldDB" id="A0AAQ3U1V1"/>
<evidence type="ECO:0000313" key="1">
    <source>
        <dbReference type="EMBL" id="WVZ83748.1"/>
    </source>
</evidence>
<sequence length="824" mass="90409">MGSISLPSPSFKMGASASDLKDQRMHCFPAADRRVFSLDQSGRGLLLEADTSRLVILPRLHKPKLEPISLYIPCADDSGEDLDGGGSGGGSLFIMDRIARLDVKAAPVFEVLIYHSACSSVLSKSWHCKLLPLPPPYILGKTSRHSCLEISSYAVLKGGSQICISVNGVGTYCLDTASYEWSEVGEWILPFQGKVEYVPELKLWFGFSASKDRHLAAADLSTMDSSQPQLLDSWKEIDDDVTQEWQQIQDPQLVNLGSGRLCIARFLHTGTPNCGSGNESSGQNVTVLTGVEVAISYHFGRKMSLEMVKHKSRCHKSSCSEDTIMALAVQSTMGLSRRFLNLIVDNRIPGAKSLRCIDLTHHKYKLFNTSQPVALPLMNGNASASEGPQKTIPFPGDGKKSMKTIQLPAPSINFRSSVMPHNWSIDCFPLAGPKLLCTDHDGHNILFDTDTCEVKHMPDLLRPKFRAFFFSVVNDDDADGGCIYIIEDFPYKELLEDATEPSHQFEAFVYCKATCTWNRRILPPPPFVFDPKNFVCHSARPLIRSYAVVGGGGGASHVCFSVEGAGTYCLNTVTHTWTQVGEWTLPFQGKVEYVPELKLWLGICAKGLHLGVADLSTMGVDSPPRLLGTWKELDASQGWMEVRDPELVNLGSGRFCIARFFQAPSPMVPFYDSDDDAYAEYFTVLTGMDVVLCPHGSNGTANTTYSNGNGSNGKVKLQMISHNSIRHMSYGRDGTIKGKRENLPMLRNKAEARSAIQLHLTQGSISNKAEATSWHSTTSVRATAAYSWEIGGRGYLARGRLVDGDGNLGDLLSPWLAMKVAARV</sequence>
<reference evidence="1 2" key="1">
    <citation type="submission" date="2024-02" db="EMBL/GenBank/DDBJ databases">
        <title>High-quality chromosome-scale genome assembly of Pensacola bahiagrass (Paspalum notatum Flugge var. saurae).</title>
        <authorList>
            <person name="Vega J.M."/>
            <person name="Podio M."/>
            <person name="Orjuela J."/>
            <person name="Siena L.A."/>
            <person name="Pessino S.C."/>
            <person name="Combes M.C."/>
            <person name="Mariac C."/>
            <person name="Albertini E."/>
            <person name="Pupilli F."/>
            <person name="Ortiz J.P.A."/>
            <person name="Leblanc O."/>
        </authorList>
    </citation>
    <scope>NUCLEOTIDE SEQUENCE [LARGE SCALE GENOMIC DNA]</scope>
    <source>
        <strain evidence="1">R1</strain>
        <tissue evidence="1">Leaf</tissue>
    </source>
</reference>
<evidence type="ECO:0000313" key="2">
    <source>
        <dbReference type="Proteomes" id="UP001341281"/>
    </source>
</evidence>
<dbReference type="InterPro" id="IPR012871">
    <property type="entry name" value="DUF1668_ORYSA"/>
</dbReference>
<dbReference type="EMBL" id="CP144751">
    <property type="protein sequence ID" value="WVZ83748.1"/>
    <property type="molecule type" value="Genomic_DNA"/>
</dbReference>
<protein>
    <submittedName>
        <fullName evidence="1">Uncharacterized protein</fullName>
    </submittedName>
</protein>
<dbReference type="Pfam" id="PF07893">
    <property type="entry name" value="DUF1668"/>
    <property type="match status" value="2"/>
</dbReference>
<dbReference type="PANTHER" id="PTHR33085:SF40">
    <property type="entry name" value="OS06G0189600 PROTEIN"/>
    <property type="match status" value="1"/>
</dbReference>
<keyword evidence="2" id="KW-1185">Reference proteome</keyword>
<accession>A0AAQ3U1V1</accession>
<name>A0AAQ3U1V1_PASNO</name>
<proteinExistence type="predicted"/>
<dbReference type="PANTHER" id="PTHR33085">
    <property type="entry name" value="OS12G0113100 PROTEIN-RELATED"/>
    <property type="match status" value="1"/>
</dbReference>
<dbReference type="Proteomes" id="UP001341281">
    <property type="component" value="Chromosome 07"/>
</dbReference>